<dbReference type="EMBL" id="CM056777">
    <property type="protein sequence ID" value="KAJ8737663.1"/>
    <property type="molecule type" value="Genomic_DNA"/>
</dbReference>
<evidence type="ECO:0000313" key="2">
    <source>
        <dbReference type="Proteomes" id="UP001231649"/>
    </source>
</evidence>
<evidence type="ECO:0000313" key="1">
    <source>
        <dbReference type="EMBL" id="KAJ8737663.1"/>
    </source>
</evidence>
<keyword evidence="2" id="KW-1185">Reference proteome</keyword>
<gene>
    <name evidence="1" type="ORF">PYW08_000258</name>
</gene>
<reference evidence="1" key="1">
    <citation type="submission" date="2023-03" db="EMBL/GenBank/DDBJ databases">
        <title>Chromosome-level genomes of two armyworms, Mythimna separata and Mythimna loreyi, provide insights into the biosynthesis and reception of sex pheromones.</title>
        <authorList>
            <person name="Zhao H."/>
        </authorList>
    </citation>
    <scope>NUCLEOTIDE SEQUENCE</scope>
    <source>
        <strain evidence="1">BeijingLab</strain>
    </source>
</reference>
<proteinExistence type="predicted"/>
<name>A0ACC2RAS6_9NEOP</name>
<protein>
    <submittedName>
        <fullName evidence="1">Uncharacterized protein</fullName>
    </submittedName>
</protein>
<accession>A0ACC2RAS6</accession>
<comment type="caution">
    <text evidence="1">The sequence shown here is derived from an EMBL/GenBank/DDBJ whole genome shotgun (WGS) entry which is preliminary data.</text>
</comment>
<organism evidence="1 2">
    <name type="scientific">Mythimna loreyi</name>
    <dbReference type="NCBI Taxonomy" id="667449"/>
    <lineage>
        <taxon>Eukaryota</taxon>
        <taxon>Metazoa</taxon>
        <taxon>Ecdysozoa</taxon>
        <taxon>Arthropoda</taxon>
        <taxon>Hexapoda</taxon>
        <taxon>Insecta</taxon>
        <taxon>Pterygota</taxon>
        <taxon>Neoptera</taxon>
        <taxon>Endopterygota</taxon>
        <taxon>Lepidoptera</taxon>
        <taxon>Glossata</taxon>
        <taxon>Ditrysia</taxon>
        <taxon>Noctuoidea</taxon>
        <taxon>Noctuidae</taxon>
        <taxon>Noctuinae</taxon>
        <taxon>Hadenini</taxon>
        <taxon>Mythimna</taxon>
    </lineage>
</organism>
<dbReference type="Proteomes" id="UP001231649">
    <property type="component" value="Chromosome 1"/>
</dbReference>
<sequence>MMYCPRFKMNKMKNMLIFGAITYFIPVVKGSIPGTYFWKPRLGLDLAIPTTEVQMRIALRTKANIQLGTCVLIDGYKAGIAVIAIAAGLSSKNTYPHFDPMSAYFYTNFYRWALRYISLLPFWIGGNGGNYCETTRVWKRRYYYMDEFVPNWLRTALFYVNKDEWAKEELEFKRFKKFAEPAFGKHYRFPTKYFNNFKSEYTVETIENPHEVSELSII</sequence>